<keyword evidence="2" id="KW-1185">Reference proteome</keyword>
<name>A0ABT4PHC8_9BACT</name>
<sequence length="84" mass="10039">MKSYDIDTLYQKYKSLNKRQRVRLLSRLQAQGIAIVRIQPYAYSEALGIKHLFFYFEGSREAVPYFLLESSVWQAVQRELMEEE</sequence>
<dbReference type="EMBL" id="JAPZVM010000004">
    <property type="protein sequence ID" value="MCZ8372455.1"/>
    <property type="molecule type" value="Genomic_DNA"/>
</dbReference>
<accession>A0ABT4PHC8</accession>
<dbReference type="RefSeq" id="WP_269877662.1">
    <property type="nucleotide sequence ID" value="NZ_JAPZVM010000004.1"/>
</dbReference>
<organism evidence="1 2">
    <name type="scientific">Phocaeicola acetigenes</name>
    <dbReference type="NCBI Taxonomy" id="3016083"/>
    <lineage>
        <taxon>Bacteria</taxon>
        <taxon>Pseudomonadati</taxon>
        <taxon>Bacteroidota</taxon>
        <taxon>Bacteroidia</taxon>
        <taxon>Bacteroidales</taxon>
        <taxon>Bacteroidaceae</taxon>
        <taxon>Phocaeicola</taxon>
    </lineage>
</organism>
<evidence type="ECO:0000313" key="1">
    <source>
        <dbReference type="EMBL" id="MCZ8372455.1"/>
    </source>
</evidence>
<dbReference type="Proteomes" id="UP001141933">
    <property type="component" value="Unassembled WGS sequence"/>
</dbReference>
<reference evidence="1" key="1">
    <citation type="submission" date="2022-12" db="EMBL/GenBank/DDBJ databases">
        <title>Phocaeicola acetigenes sp. nov., isolated feces from a healthy human.</title>
        <authorList>
            <person name="Do H."/>
            <person name="Ha Y.B."/>
            <person name="Kim J.-S."/>
            <person name="Suh M.K."/>
            <person name="Kim H.S."/>
            <person name="Lee J.-S."/>
        </authorList>
    </citation>
    <scope>NUCLEOTIDE SEQUENCE</scope>
    <source>
        <strain evidence="1">KGMB11183</strain>
    </source>
</reference>
<protein>
    <submittedName>
        <fullName evidence="1">Uncharacterized protein</fullName>
    </submittedName>
</protein>
<gene>
    <name evidence="1" type="ORF">O6P32_06985</name>
</gene>
<comment type="caution">
    <text evidence="1">The sequence shown here is derived from an EMBL/GenBank/DDBJ whole genome shotgun (WGS) entry which is preliminary data.</text>
</comment>
<proteinExistence type="predicted"/>
<evidence type="ECO:0000313" key="2">
    <source>
        <dbReference type="Proteomes" id="UP001141933"/>
    </source>
</evidence>